<evidence type="ECO:0000256" key="4">
    <source>
        <dbReference type="ARBA" id="ARBA00023136"/>
    </source>
</evidence>
<reference evidence="7 8" key="1">
    <citation type="submission" date="2017-03" db="EMBL/GenBank/DDBJ databases">
        <authorList>
            <person name="Safronova V.I."/>
            <person name="Sazanova A.L."/>
            <person name="Chirak E.R."/>
        </authorList>
    </citation>
    <scope>NUCLEOTIDE SEQUENCE [LARGE SCALE GENOMIC DNA]</scope>
    <source>
        <strain evidence="7 8">Opo-243</strain>
    </source>
</reference>
<keyword evidence="4 5" id="KW-0472">Membrane</keyword>
<dbReference type="GO" id="GO:0022857">
    <property type="term" value="F:transmembrane transporter activity"/>
    <property type="evidence" value="ECO:0007669"/>
    <property type="project" value="InterPro"/>
</dbReference>
<comment type="caution">
    <text evidence="7">The sequence shown here is derived from an EMBL/GenBank/DDBJ whole genome shotgun (WGS) entry which is preliminary data.</text>
</comment>
<dbReference type="GO" id="GO:0016020">
    <property type="term" value="C:membrane"/>
    <property type="evidence" value="ECO:0007669"/>
    <property type="project" value="UniProtKB-SubCell"/>
</dbReference>
<dbReference type="PROSITE" id="PS00216">
    <property type="entry name" value="SUGAR_TRANSPORT_1"/>
    <property type="match status" value="1"/>
</dbReference>
<dbReference type="SUPFAM" id="SSF103473">
    <property type="entry name" value="MFS general substrate transporter"/>
    <property type="match status" value="1"/>
</dbReference>
<dbReference type="OrthoDB" id="9791756at2"/>
<dbReference type="InterPro" id="IPR005829">
    <property type="entry name" value="Sugar_transporter_CS"/>
</dbReference>
<organism evidence="7 8">
    <name type="scientific">Bradyrhizobium betae</name>
    <dbReference type="NCBI Taxonomy" id="244734"/>
    <lineage>
        <taxon>Bacteria</taxon>
        <taxon>Pseudomonadati</taxon>
        <taxon>Pseudomonadota</taxon>
        <taxon>Alphaproteobacteria</taxon>
        <taxon>Hyphomicrobiales</taxon>
        <taxon>Nitrobacteraceae</taxon>
        <taxon>Bradyrhizobium</taxon>
    </lineage>
</organism>
<proteinExistence type="predicted"/>
<dbReference type="AlphaFoldDB" id="A0A4Q1UYY6"/>
<evidence type="ECO:0000313" key="8">
    <source>
        <dbReference type="Proteomes" id="UP000290819"/>
    </source>
</evidence>
<dbReference type="InterPro" id="IPR011701">
    <property type="entry name" value="MFS"/>
</dbReference>
<gene>
    <name evidence="7" type="ORF">B5V03_21670</name>
</gene>
<dbReference type="InterPro" id="IPR020846">
    <property type="entry name" value="MFS_dom"/>
</dbReference>
<accession>A0A4Q1UYY6</accession>
<dbReference type="Proteomes" id="UP000290819">
    <property type="component" value="Unassembled WGS sequence"/>
</dbReference>
<evidence type="ECO:0000256" key="5">
    <source>
        <dbReference type="SAM" id="Phobius"/>
    </source>
</evidence>
<keyword evidence="3 5" id="KW-1133">Transmembrane helix</keyword>
<keyword evidence="8" id="KW-1185">Reference proteome</keyword>
<feature type="transmembrane region" description="Helical" evidence="5">
    <location>
        <begin position="336"/>
        <end position="358"/>
    </location>
</feature>
<feature type="transmembrane region" description="Helical" evidence="5">
    <location>
        <begin position="232"/>
        <end position="250"/>
    </location>
</feature>
<dbReference type="RefSeq" id="WP_129272460.1">
    <property type="nucleotide sequence ID" value="NZ_MZXW01000024.1"/>
</dbReference>
<evidence type="ECO:0000256" key="1">
    <source>
        <dbReference type="ARBA" id="ARBA00004141"/>
    </source>
</evidence>
<dbReference type="InterPro" id="IPR036259">
    <property type="entry name" value="MFS_trans_sf"/>
</dbReference>
<feature type="transmembrane region" description="Helical" evidence="5">
    <location>
        <begin position="20"/>
        <end position="40"/>
    </location>
</feature>
<feature type="transmembrane region" description="Helical" evidence="5">
    <location>
        <begin position="144"/>
        <end position="166"/>
    </location>
</feature>
<name>A0A4Q1UYY6_9BRAD</name>
<dbReference type="PROSITE" id="PS50850">
    <property type="entry name" value="MFS"/>
    <property type="match status" value="1"/>
</dbReference>
<dbReference type="PANTHER" id="PTHR42718">
    <property type="entry name" value="MAJOR FACILITATOR SUPERFAMILY MULTIDRUG TRANSPORTER MFSC"/>
    <property type="match status" value="1"/>
</dbReference>
<protein>
    <submittedName>
        <fullName evidence="7">MFS transporter</fullName>
    </submittedName>
</protein>
<feature type="transmembrane region" description="Helical" evidence="5">
    <location>
        <begin position="207"/>
        <end position="226"/>
    </location>
</feature>
<comment type="subcellular location">
    <subcellularLocation>
        <location evidence="1">Membrane</location>
        <topology evidence="1">Multi-pass membrane protein</topology>
    </subcellularLocation>
</comment>
<evidence type="ECO:0000256" key="3">
    <source>
        <dbReference type="ARBA" id="ARBA00022989"/>
    </source>
</evidence>
<keyword evidence="2 5" id="KW-0812">Transmembrane</keyword>
<dbReference type="CDD" id="cd17321">
    <property type="entry name" value="MFS_MMR_MDR_like"/>
    <property type="match status" value="1"/>
</dbReference>
<feature type="transmembrane region" description="Helical" evidence="5">
    <location>
        <begin position="172"/>
        <end position="195"/>
    </location>
</feature>
<evidence type="ECO:0000256" key="2">
    <source>
        <dbReference type="ARBA" id="ARBA00022692"/>
    </source>
</evidence>
<feature type="transmembrane region" description="Helical" evidence="5">
    <location>
        <begin position="85"/>
        <end position="104"/>
    </location>
</feature>
<feature type="domain" description="Major facilitator superfamily (MFS) profile" evidence="6">
    <location>
        <begin position="19"/>
        <end position="461"/>
    </location>
</feature>
<evidence type="ECO:0000313" key="7">
    <source>
        <dbReference type="EMBL" id="RXT44361.1"/>
    </source>
</evidence>
<dbReference type="Gene3D" id="1.20.1720.10">
    <property type="entry name" value="Multidrug resistance protein D"/>
    <property type="match status" value="1"/>
</dbReference>
<sequence length="465" mass="47976">MAGIELHAQPLCCWRDLLPAAVLGMAAFLTQFDVTAVVVAMPAMATELGFGVAAYAWVMDAYSLAFTGGLLAAGALADRYGRRRALLGGNIVFLVGSVACGFATGGPGLWAARAVQGLGAAFVITGGIALLASTYTRPDERARAFALMGVISGTAMALGPTLGGLVSTWIGWRWIFLANIPLCLLAILAVPRLVAESRGPADRPLDWSGVILLTFALGLAIESLLMGRAAPVRVAVGLGASVCLLAMFAMQQRRRPAPMFDPAVFGRPVMIGISSLLIALSIGYWAVLVYLPPFLGAAFGWTGSSVGFALLCATLPMLLLPPYGARLAKHWGWRRLFATAMLVLLAGNLTLMLVASGWLPNTGVLLAAAATAMLLIGLGAVLAHPQLSGAVVALVPPDQTGMASAVTVVMRQAGFALGIATLGASLPYEATAAGYAWPWLLAAVASASGLIAASTLLPDQPQLLS</sequence>
<feature type="transmembrane region" description="Helical" evidence="5">
    <location>
        <begin position="436"/>
        <end position="457"/>
    </location>
</feature>
<feature type="transmembrane region" description="Helical" evidence="5">
    <location>
        <begin position="271"/>
        <end position="292"/>
    </location>
</feature>
<feature type="transmembrane region" description="Helical" evidence="5">
    <location>
        <begin position="110"/>
        <end position="132"/>
    </location>
</feature>
<dbReference type="EMBL" id="MZXW01000024">
    <property type="protein sequence ID" value="RXT44361.1"/>
    <property type="molecule type" value="Genomic_DNA"/>
</dbReference>
<dbReference type="Pfam" id="PF07690">
    <property type="entry name" value="MFS_1"/>
    <property type="match status" value="1"/>
</dbReference>
<feature type="transmembrane region" description="Helical" evidence="5">
    <location>
        <begin position="298"/>
        <end position="324"/>
    </location>
</feature>
<dbReference type="Gene3D" id="1.20.1250.20">
    <property type="entry name" value="MFS general substrate transporter like domains"/>
    <property type="match status" value="1"/>
</dbReference>
<dbReference type="PANTHER" id="PTHR42718:SF49">
    <property type="entry name" value="EXPORT PROTEIN"/>
    <property type="match status" value="1"/>
</dbReference>
<evidence type="ECO:0000259" key="6">
    <source>
        <dbReference type="PROSITE" id="PS50850"/>
    </source>
</evidence>
<feature type="transmembrane region" description="Helical" evidence="5">
    <location>
        <begin position="403"/>
        <end position="424"/>
    </location>
</feature>
<feature type="transmembrane region" description="Helical" evidence="5">
    <location>
        <begin position="52"/>
        <end position="73"/>
    </location>
</feature>